<dbReference type="PIRSF" id="PIRSF000239">
    <property type="entry name" value="AHPC"/>
    <property type="match status" value="1"/>
</dbReference>
<evidence type="ECO:0000313" key="8">
    <source>
        <dbReference type="Proteomes" id="UP000293874"/>
    </source>
</evidence>
<dbReference type="SUPFAM" id="SSF52833">
    <property type="entry name" value="Thioredoxin-like"/>
    <property type="match status" value="1"/>
</dbReference>
<comment type="similarity">
    <text evidence="1">Belongs to the peroxiredoxin family. AhpC/Prx1 subfamily.</text>
</comment>
<dbReference type="AlphaFoldDB" id="A0A4Q7N225"/>
<evidence type="ECO:0000256" key="4">
    <source>
        <dbReference type="ARBA" id="ARBA00037420"/>
    </source>
</evidence>
<dbReference type="GO" id="GO:0006979">
    <property type="term" value="P:response to oxidative stress"/>
    <property type="evidence" value="ECO:0007669"/>
    <property type="project" value="TreeGrafter"/>
</dbReference>
<name>A0A4Q7N225_9BACT</name>
<dbReference type="InterPro" id="IPR000866">
    <property type="entry name" value="AhpC/TSA"/>
</dbReference>
<accession>A0A4Q7N225</accession>
<dbReference type="PANTHER" id="PTHR10681:SF128">
    <property type="entry name" value="THIOREDOXIN-DEPENDENT PEROXIDE REDUCTASE, MITOCHONDRIAL"/>
    <property type="match status" value="1"/>
</dbReference>
<dbReference type="InterPro" id="IPR024706">
    <property type="entry name" value="Peroxiredoxin_AhpC-typ"/>
</dbReference>
<dbReference type="EMBL" id="SGXA01000001">
    <property type="protein sequence ID" value="RZS74749.1"/>
    <property type="molecule type" value="Genomic_DNA"/>
</dbReference>
<dbReference type="Proteomes" id="UP000293874">
    <property type="component" value="Unassembled WGS sequence"/>
</dbReference>
<evidence type="ECO:0000256" key="1">
    <source>
        <dbReference type="ARBA" id="ARBA00009796"/>
    </source>
</evidence>
<dbReference type="OrthoDB" id="9809746at2"/>
<dbReference type="GO" id="GO:0033554">
    <property type="term" value="P:cellular response to stress"/>
    <property type="evidence" value="ECO:0007669"/>
    <property type="project" value="TreeGrafter"/>
</dbReference>
<feature type="domain" description="Thioredoxin" evidence="6">
    <location>
        <begin position="3"/>
        <end position="153"/>
    </location>
</feature>
<organism evidence="7 8">
    <name type="scientific">Pseudobacter ginsenosidimutans</name>
    <dbReference type="NCBI Taxonomy" id="661488"/>
    <lineage>
        <taxon>Bacteria</taxon>
        <taxon>Pseudomonadati</taxon>
        <taxon>Bacteroidota</taxon>
        <taxon>Chitinophagia</taxon>
        <taxon>Chitinophagales</taxon>
        <taxon>Chitinophagaceae</taxon>
        <taxon>Pseudobacter</taxon>
    </lineage>
</organism>
<dbReference type="RefSeq" id="WP_130539194.1">
    <property type="nucleotide sequence ID" value="NZ_CP042431.1"/>
</dbReference>
<evidence type="ECO:0000259" key="6">
    <source>
        <dbReference type="PROSITE" id="PS51352"/>
    </source>
</evidence>
<dbReference type="PROSITE" id="PS51352">
    <property type="entry name" value="THIOREDOXIN_2"/>
    <property type="match status" value="1"/>
</dbReference>
<dbReference type="GO" id="GO:0005829">
    <property type="term" value="C:cytosol"/>
    <property type="evidence" value="ECO:0007669"/>
    <property type="project" value="TreeGrafter"/>
</dbReference>
<proteinExistence type="inferred from homology"/>
<evidence type="ECO:0000313" key="7">
    <source>
        <dbReference type="EMBL" id="RZS74749.1"/>
    </source>
</evidence>
<dbReference type="InterPro" id="IPR013766">
    <property type="entry name" value="Thioredoxin_domain"/>
</dbReference>
<comment type="caution">
    <text evidence="7">The sequence shown here is derived from an EMBL/GenBank/DDBJ whole genome shotgun (WGS) entry which is preliminary data.</text>
</comment>
<evidence type="ECO:0000256" key="5">
    <source>
        <dbReference type="PIRSR" id="PIRSR000239-1"/>
    </source>
</evidence>
<evidence type="ECO:0000256" key="2">
    <source>
        <dbReference type="ARBA" id="ARBA00023002"/>
    </source>
</evidence>
<keyword evidence="2" id="KW-0560">Oxidoreductase</keyword>
<protein>
    <recommendedName>
        <fullName evidence="3">Thioredoxin peroxidase</fullName>
    </recommendedName>
</protein>
<dbReference type="Pfam" id="PF00578">
    <property type="entry name" value="AhpC-TSA"/>
    <property type="match status" value="1"/>
</dbReference>
<feature type="active site" description="Cysteine sulfenic acid (-SOH) intermediate; for peroxidase activity" evidence="5">
    <location>
        <position position="45"/>
    </location>
</feature>
<dbReference type="Gene3D" id="3.40.30.10">
    <property type="entry name" value="Glutaredoxin"/>
    <property type="match status" value="1"/>
</dbReference>
<dbReference type="PANTHER" id="PTHR10681">
    <property type="entry name" value="THIOREDOXIN PEROXIDASE"/>
    <property type="match status" value="1"/>
</dbReference>
<reference evidence="7 8" key="1">
    <citation type="submission" date="2019-02" db="EMBL/GenBank/DDBJ databases">
        <title>Genomic Encyclopedia of Type Strains, Phase IV (KMG-IV): sequencing the most valuable type-strain genomes for metagenomic binning, comparative biology and taxonomic classification.</title>
        <authorList>
            <person name="Goeker M."/>
        </authorList>
    </citation>
    <scope>NUCLEOTIDE SEQUENCE [LARGE SCALE GENOMIC DNA]</scope>
    <source>
        <strain evidence="7 8">DSM 18116</strain>
    </source>
</reference>
<dbReference type="InterPro" id="IPR050217">
    <property type="entry name" value="Peroxiredoxin"/>
</dbReference>
<keyword evidence="8" id="KW-1185">Reference proteome</keyword>
<dbReference type="GO" id="GO:0008379">
    <property type="term" value="F:thioredoxin peroxidase activity"/>
    <property type="evidence" value="ECO:0007669"/>
    <property type="project" value="TreeGrafter"/>
</dbReference>
<sequence>MILQKNTPAPAFELYTTPDQQLKLSDFKGKKLILAFYPADWSPVCSDQMSLYNETLRLFHKYNAEVLGISVDSKWSHLAFGENRKIHFPLLADFEPKGAVSRLYGAYNEETGESRRALFVIDESGIIQWSHLSPDGINPGADGILDALEAMDNQKK</sequence>
<dbReference type="InterPro" id="IPR036249">
    <property type="entry name" value="Thioredoxin-like_sf"/>
</dbReference>
<evidence type="ECO:0000256" key="3">
    <source>
        <dbReference type="ARBA" id="ARBA00032824"/>
    </source>
</evidence>
<dbReference type="GO" id="GO:0042744">
    <property type="term" value="P:hydrogen peroxide catabolic process"/>
    <property type="evidence" value="ECO:0007669"/>
    <property type="project" value="TreeGrafter"/>
</dbReference>
<gene>
    <name evidence="7" type="ORF">EV199_0600</name>
</gene>
<dbReference type="GO" id="GO:0045454">
    <property type="term" value="P:cell redox homeostasis"/>
    <property type="evidence" value="ECO:0007669"/>
    <property type="project" value="TreeGrafter"/>
</dbReference>
<comment type="function">
    <text evidence="4">Thiol-specific peroxidase that catalyzes the reduction of hydrogen peroxide and organic hydroperoxides to water and alcohols, respectively. Plays a role in cell protection against oxidative stress by detoxifying peroxides.</text>
</comment>